<proteinExistence type="predicted"/>
<dbReference type="PROSITE" id="PS51257">
    <property type="entry name" value="PROKAR_LIPOPROTEIN"/>
    <property type="match status" value="1"/>
</dbReference>
<accession>A0ABT7SV65</accession>
<keyword evidence="2" id="KW-1185">Reference proteome</keyword>
<gene>
    <name evidence="1" type="ORF">QTP81_02325</name>
</gene>
<dbReference type="Proteomes" id="UP001234343">
    <property type="component" value="Unassembled WGS sequence"/>
</dbReference>
<organism evidence="1 2">
    <name type="scientific">Alteromonas arenosi</name>
    <dbReference type="NCBI Taxonomy" id="3055817"/>
    <lineage>
        <taxon>Bacteria</taxon>
        <taxon>Pseudomonadati</taxon>
        <taxon>Pseudomonadota</taxon>
        <taxon>Gammaproteobacteria</taxon>
        <taxon>Alteromonadales</taxon>
        <taxon>Alteromonadaceae</taxon>
        <taxon>Alteromonas/Salinimonas group</taxon>
        <taxon>Alteromonas</taxon>
    </lineage>
</organism>
<evidence type="ECO:0000313" key="1">
    <source>
        <dbReference type="EMBL" id="MDM7859439.1"/>
    </source>
</evidence>
<evidence type="ECO:0008006" key="3">
    <source>
        <dbReference type="Google" id="ProtNLM"/>
    </source>
</evidence>
<dbReference type="RefSeq" id="WP_289363456.1">
    <property type="nucleotide sequence ID" value="NZ_JAUCBP010000002.1"/>
</dbReference>
<reference evidence="1 2" key="1">
    <citation type="submission" date="2023-06" db="EMBL/GenBank/DDBJ databases">
        <title>Alteromonas sp. ASW11-36 isolated from intertidal sand.</title>
        <authorList>
            <person name="Li Y."/>
        </authorList>
    </citation>
    <scope>NUCLEOTIDE SEQUENCE [LARGE SCALE GENOMIC DNA]</scope>
    <source>
        <strain evidence="1 2">ASW11-36</strain>
    </source>
</reference>
<comment type="caution">
    <text evidence="1">The sequence shown here is derived from an EMBL/GenBank/DDBJ whole genome shotgun (WGS) entry which is preliminary data.</text>
</comment>
<sequence>MRLCIFVTLVGLLTACSKPFHHPEKLWFNSLQQGTALILSEHVDGDWNSVCIFAPYSDNAQARQKLGFEWPLEDLTTVWVLDNVSLLVFVDNNTVIDFLEVRRDHVDFAPLAGECLVREKSKFYYDNGIAVQTNRNHNRL</sequence>
<protein>
    <recommendedName>
        <fullName evidence="3">Lipoprotein</fullName>
    </recommendedName>
</protein>
<dbReference type="EMBL" id="JAUCBP010000002">
    <property type="protein sequence ID" value="MDM7859439.1"/>
    <property type="molecule type" value="Genomic_DNA"/>
</dbReference>
<evidence type="ECO:0000313" key="2">
    <source>
        <dbReference type="Proteomes" id="UP001234343"/>
    </source>
</evidence>
<name>A0ABT7SV65_9ALTE</name>